<dbReference type="OrthoDB" id="9801155at2"/>
<dbReference type="Proteomes" id="UP000051587">
    <property type="component" value="Unassembled WGS sequence"/>
</dbReference>
<dbReference type="InterPro" id="IPR036396">
    <property type="entry name" value="Cyt_P450_sf"/>
</dbReference>
<gene>
    <name evidence="2" type="ORF">TG4357_01326</name>
</gene>
<dbReference type="PANTHER" id="PTHR46696">
    <property type="entry name" value="P450, PUTATIVE (EUROFUNG)-RELATED"/>
    <property type="match status" value="1"/>
</dbReference>
<keyword evidence="3" id="KW-1185">Reference proteome</keyword>
<dbReference type="InterPro" id="IPR002397">
    <property type="entry name" value="Cyt_P450_B"/>
</dbReference>
<dbReference type="GO" id="GO:0005506">
    <property type="term" value="F:iron ion binding"/>
    <property type="evidence" value="ECO:0007669"/>
    <property type="project" value="InterPro"/>
</dbReference>
<dbReference type="EC" id="1.14.-.-" evidence="2"/>
<dbReference type="RefSeq" id="WP_058262070.1">
    <property type="nucleotide sequence ID" value="NZ_CP051181.1"/>
</dbReference>
<dbReference type="GO" id="GO:0006707">
    <property type="term" value="P:cholesterol catabolic process"/>
    <property type="evidence" value="ECO:0007669"/>
    <property type="project" value="TreeGrafter"/>
</dbReference>
<dbReference type="EMBL" id="CYSA01000015">
    <property type="protein sequence ID" value="CUH64510.1"/>
    <property type="molecule type" value="Genomic_DNA"/>
</dbReference>
<dbReference type="PANTHER" id="PTHR46696:SF4">
    <property type="entry name" value="BIOTIN BIOSYNTHESIS CYTOCHROME P450"/>
    <property type="match status" value="1"/>
</dbReference>
<dbReference type="Pfam" id="PF00067">
    <property type="entry name" value="p450"/>
    <property type="match status" value="1"/>
</dbReference>
<comment type="similarity">
    <text evidence="1">Belongs to the cytochrome P450 family.</text>
</comment>
<dbReference type="InterPro" id="IPR001128">
    <property type="entry name" value="Cyt_P450"/>
</dbReference>
<protein>
    <submittedName>
        <fullName evidence="2">Putative cytochrome P450 124</fullName>
        <ecNumber evidence="2">1.14.-.-</ecNumber>
    </submittedName>
</protein>
<name>A0A0P1F8N6_THAGE</name>
<proteinExistence type="inferred from homology"/>
<dbReference type="STRING" id="53501.SAMN04488043_102351"/>
<accession>A0A0P1F8N6</accession>
<dbReference type="GO" id="GO:0036199">
    <property type="term" value="F:cholest-4-en-3-one 26-monooxygenase activity"/>
    <property type="evidence" value="ECO:0007669"/>
    <property type="project" value="TreeGrafter"/>
</dbReference>
<dbReference type="SUPFAM" id="SSF48264">
    <property type="entry name" value="Cytochrome P450"/>
    <property type="match status" value="1"/>
</dbReference>
<sequence>MTIWVPKDDGFADLGSHDAFAGGAPYNTFARLRQEDPCHWSEFDQGKGYWSITRHEDIVKMIRDVDTFSSARGIRMEDQSYEEYMARRTFQETDGQEHRKVRMKVAKAFSPQVVAGFEDQIRDLCDPILDAALEKGEFCATREIARELPMRMLGQILGTPDEDLPWLVDKGDALMANTDPDFTDHVADKLETDAYRLMPFNSPAGAELYEYAHDLMAKKNASGDTSGILHLIMQPDENGETISETEFRNFFCLLVAAGNDTTRYSIAAGIQALARQPGLLEELQSGDVWGTGPDEIVRWASPATYFRRTAMRDVEVHGKQIKEGDKVLYWFVSANRDEDMFEDPYRLTLSRKPNRQLAWGQGGPHVCLGMHLARLEVRVLFQELLKRIKSIEPTGPESFVRSNFVNGIKHLPVRVTLN</sequence>
<dbReference type="PRINTS" id="PR00359">
    <property type="entry name" value="BP450"/>
</dbReference>
<keyword evidence="2" id="KW-0560">Oxidoreductase</keyword>
<dbReference type="Gene3D" id="1.10.630.10">
    <property type="entry name" value="Cytochrome P450"/>
    <property type="match status" value="1"/>
</dbReference>
<evidence type="ECO:0000313" key="3">
    <source>
        <dbReference type="Proteomes" id="UP000051587"/>
    </source>
</evidence>
<evidence type="ECO:0000313" key="2">
    <source>
        <dbReference type="EMBL" id="CUH64510.1"/>
    </source>
</evidence>
<dbReference type="CDD" id="cd11033">
    <property type="entry name" value="CYP142-like"/>
    <property type="match status" value="1"/>
</dbReference>
<dbReference type="AlphaFoldDB" id="A0A0P1F8N6"/>
<organism evidence="2 3">
    <name type="scientific">Thalassovita gelatinovora</name>
    <name type="common">Thalassobius gelatinovorus</name>
    <dbReference type="NCBI Taxonomy" id="53501"/>
    <lineage>
        <taxon>Bacteria</taxon>
        <taxon>Pseudomonadati</taxon>
        <taxon>Pseudomonadota</taxon>
        <taxon>Alphaproteobacteria</taxon>
        <taxon>Rhodobacterales</taxon>
        <taxon>Roseobacteraceae</taxon>
        <taxon>Thalassovita</taxon>
    </lineage>
</organism>
<dbReference type="GO" id="GO:0008395">
    <property type="term" value="F:steroid hydroxylase activity"/>
    <property type="evidence" value="ECO:0007669"/>
    <property type="project" value="TreeGrafter"/>
</dbReference>
<reference evidence="2 3" key="1">
    <citation type="submission" date="2015-09" db="EMBL/GenBank/DDBJ databases">
        <authorList>
            <consortium name="Swine Surveillance"/>
        </authorList>
    </citation>
    <scope>NUCLEOTIDE SEQUENCE [LARGE SCALE GENOMIC DNA]</scope>
    <source>
        <strain evidence="2 3">CECT 4357</strain>
    </source>
</reference>
<dbReference type="GO" id="GO:0020037">
    <property type="term" value="F:heme binding"/>
    <property type="evidence" value="ECO:0007669"/>
    <property type="project" value="InterPro"/>
</dbReference>
<evidence type="ECO:0000256" key="1">
    <source>
        <dbReference type="ARBA" id="ARBA00010617"/>
    </source>
</evidence>